<evidence type="ECO:0000313" key="2">
    <source>
        <dbReference type="EnsemblMetazoa" id="XP_022660956"/>
    </source>
</evidence>
<dbReference type="GO" id="GO:0005525">
    <property type="term" value="F:GTP binding"/>
    <property type="evidence" value="ECO:0007669"/>
    <property type="project" value="InterPro"/>
</dbReference>
<protein>
    <recommendedName>
        <fullName evidence="1">Guanylate-binding protein N-terminal domain-containing protein</fullName>
    </recommendedName>
</protein>
<keyword evidence="3" id="KW-1185">Reference proteome</keyword>
<dbReference type="Gene3D" id="3.40.50.300">
    <property type="entry name" value="P-loop containing nucleotide triphosphate hydrolases"/>
    <property type="match status" value="1"/>
</dbReference>
<evidence type="ECO:0000259" key="1">
    <source>
        <dbReference type="Pfam" id="PF02263"/>
    </source>
</evidence>
<dbReference type="Pfam" id="PF02263">
    <property type="entry name" value="GBP"/>
    <property type="match status" value="1"/>
</dbReference>
<dbReference type="OrthoDB" id="6513737at2759"/>
<reference evidence="2" key="1">
    <citation type="submission" date="2021-01" db="UniProtKB">
        <authorList>
            <consortium name="EnsemblMetazoa"/>
        </authorList>
    </citation>
    <scope>IDENTIFICATION</scope>
</reference>
<dbReference type="InterPro" id="IPR015894">
    <property type="entry name" value="Guanylate-bd_N"/>
</dbReference>
<dbReference type="PANTHER" id="PTHR10751">
    <property type="entry name" value="GUANYLATE BINDING PROTEIN"/>
    <property type="match status" value="1"/>
</dbReference>
<dbReference type="AlphaFoldDB" id="A0A7M7KC04"/>
<proteinExistence type="predicted"/>
<accession>A0A7M7KC04</accession>
<evidence type="ECO:0000313" key="3">
    <source>
        <dbReference type="Proteomes" id="UP000594260"/>
    </source>
</evidence>
<dbReference type="Proteomes" id="UP000594260">
    <property type="component" value="Unplaced"/>
</dbReference>
<organism evidence="2 3">
    <name type="scientific">Varroa destructor</name>
    <name type="common">Honeybee mite</name>
    <dbReference type="NCBI Taxonomy" id="109461"/>
    <lineage>
        <taxon>Eukaryota</taxon>
        <taxon>Metazoa</taxon>
        <taxon>Ecdysozoa</taxon>
        <taxon>Arthropoda</taxon>
        <taxon>Chelicerata</taxon>
        <taxon>Arachnida</taxon>
        <taxon>Acari</taxon>
        <taxon>Parasitiformes</taxon>
        <taxon>Mesostigmata</taxon>
        <taxon>Gamasina</taxon>
        <taxon>Dermanyssoidea</taxon>
        <taxon>Varroidae</taxon>
        <taxon>Varroa</taxon>
    </lineage>
</organism>
<dbReference type="EnsemblMetazoa" id="XM_022805221">
    <property type="protein sequence ID" value="XP_022660956"/>
    <property type="gene ID" value="LOC111250271"/>
</dbReference>
<dbReference type="GO" id="GO:0003924">
    <property type="term" value="F:GTPase activity"/>
    <property type="evidence" value="ECO:0007669"/>
    <property type="project" value="InterPro"/>
</dbReference>
<sequence length="344" mass="39307">MATEDRKPDALCIFSLNKKLEAFGCADLRKYFDTNGEMENLKVAVVSIAGMWRSERRFLLSCIIRYLRSGGAPDWFHARKQAEAVKWENFPEGVALWPEIFKVRQLNGEDVAVLVMDTQGLYGTKNASAESTAVLCFSVLLASIQIYNVYQHIRGTDLYAFENFLKFVSKSVFRAPLGQKLVFVVSDWPVSLKYPYGWEGGQDVLQEELFREGHGAPTSQFLKIGRCIKKTFTSVQCYLMPYPGEDLVCSACEQDNKGKRERYKRMKTDFVCHVAEFIESLIELKSLIPKKINGVELTLREFFRRVELYERVLGSGHTLARQALSKSRYSDDSSVTRRHCCVCC</sequence>
<dbReference type="SUPFAM" id="SSF52540">
    <property type="entry name" value="P-loop containing nucleoside triphosphate hydrolases"/>
    <property type="match status" value="1"/>
</dbReference>
<dbReference type="InterPro" id="IPR027417">
    <property type="entry name" value="P-loop_NTPase"/>
</dbReference>
<feature type="domain" description="Guanylate-binding protein N-terminal" evidence="1">
    <location>
        <begin position="39"/>
        <end position="286"/>
    </location>
</feature>
<dbReference type="GeneID" id="111250271"/>
<dbReference type="RefSeq" id="XP_022660956.1">
    <property type="nucleotide sequence ID" value="XM_022805221.1"/>
</dbReference>
<dbReference type="KEGG" id="vde:111250271"/>
<name>A0A7M7KC04_VARDE</name>
<dbReference type="OMA" id="INGCDIT"/>
<dbReference type="InParanoid" id="A0A7M7KC04"/>